<protein>
    <submittedName>
        <fullName evidence="6">Gamma-glutamyltransferase family protein</fullName>
    </submittedName>
</protein>
<comment type="caution">
    <text evidence="6">The sequence shown here is derived from an EMBL/GenBank/DDBJ whole genome shotgun (WGS) entry which is preliminary data.</text>
</comment>
<evidence type="ECO:0000256" key="3">
    <source>
        <dbReference type="ARBA" id="ARBA00022801"/>
    </source>
</evidence>
<evidence type="ECO:0000313" key="9">
    <source>
        <dbReference type="Proteomes" id="UP001138708"/>
    </source>
</evidence>
<dbReference type="SUPFAM" id="SSF56235">
    <property type="entry name" value="N-terminal nucleophile aminohydrolases (Ntn hydrolases)"/>
    <property type="match status" value="1"/>
</dbReference>
<dbReference type="Proteomes" id="UP001138708">
    <property type="component" value="Unassembled WGS sequence"/>
</dbReference>
<dbReference type="EMBL" id="JAAVUP010000010">
    <property type="protein sequence ID" value="NKE19446.1"/>
    <property type="molecule type" value="Genomic_DNA"/>
</dbReference>
<evidence type="ECO:0000256" key="5">
    <source>
        <dbReference type="SAM" id="SignalP"/>
    </source>
</evidence>
<gene>
    <name evidence="7" type="ORF">GWK15_20995</name>
    <name evidence="6" type="ORF">GXW75_12150</name>
</gene>
<dbReference type="InterPro" id="IPR029055">
    <property type="entry name" value="Ntn_hydrolases_N"/>
</dbReference>
<dbReference type="PRINTS" id="PR01210">
    <property type="entry name" value="GGTRANSPTASE"/>
</dbReference>
<dbReference type="Gene3D" id="3.60.20.40">
    <property type="match status" value="1"/>
</dbReference>
<dbReference type="Gene3D" id="1.10.246.130">
    <property type="match status" value="1"/>
</dbReference>
<dbReference type="GO" id="GO:0016787">
    <property type="term" value="F:hydrolase activity"/>
    <property type="evidence" value="ECO:0007669"/>
    <property type="project" value="UniProtKB-KW"/>
</dbReference>
<keyword evidence="5" id="KW-0732">Signal</keyword>
<dbReference type="PANTHER" id="PTHR43199">
    <property type="entry name" value="GLUTATHIONE HYDROLASE"/>
    <property type="match status" value="1"/>
</dbReference>
<keyword evidence="4" id="KW-0865">Zymogen</keyword>
<keyword evidence="8" id="KW-1185">Reference proteome</keyword>
<feature type="chain" id="PRO_5040860838" evidence="5">
    <location>
        <begin position="19"/>
        <end position="563"/>
    </location>
</feature>
<feature type="signal peptide" evidence="5">
    <location>
        <begin position="1"/>
        <end position="18"/>
    </location>
</feature>
<name>A0A9X9WI42_9PROT</name>
<proteinExistence type="inferred from homology"/>
<organism evidence="6 9">
    <name type="scientific">Neoroseomonas oryzicola</name>
    <dbReference type="NCBI Taxonomy" id="535904"/>
    <lineage>
        <taxon>Bacteria</taxon>
        <taxon>Pseudomonadati</taxon>
        <taxon>Pseudomonadota</taxon>
        <taxon>Alphaproteobacteria</taxon>
        <taxon>Acetobacterales</taxon>
        <taxon>Acetobacteraceae</taxon>
        <taxon>Neoroseomonas</taxon>
    </lineage>
</organism>
<dbReference type="Pfam" id="PF01019">
    <property type="entry name" value="G_glu_transpept"/>
    <property type="match status" value="1"/>
</dbReference>
<evidence type="ECO:0000313" key="7">
    <source>
        <dbReference type="EMBL" id="NKE19446.1"/>
    </source>
</evidence>
<evidence type="ECO:0000256" key="4">
    <source>
        <dbReference type="ARBA" id="ARBA00023145"/>
    </source>
</evidence>
<reference evidence="6" key="1">
    <citation type="submission" date="2020-01" db="EMBL/GenBank/DDBJ databases">
        <authorList>
            <person name="Rat A."/>
        </authorList>
    </citation>
    <scope>NUCLEOTIDE SEQUENCE</scope>
    <source>
        <strain evidence="6">LMG 31161</strain>
    </source>
</reference>
<evidence type="ECO:0000313" key="8">
    <source>
        <dbReference type="Proteomes" id="UP000746741"/>
    </source>
</evidence>
<dbReference type="InterPro" id="IPR043138">
    <property type="entry name" value="GGT_lsub"/>
</dbReference>
<evidence type="ECO:0000256" key="2">
    <source>
        <dbReference type="ARBA" id="ARBA00022679"/>
    </source>
</evidence>
<dbReference type="Proteomes" id="UP000746741">
    <property type="component" value="Unassembled WGS sequence"/>
</dbReference>
<dbReference type="GO" id="GO:0016740">
    <property type="term" value="F:transferase activity"/>
    <property type="evidence" value="ECO:0007669"/>
    <property type="project" value="UniProtKB-KW"/>
</dbReference>
<accession>A0A9X9WI42</accession>
<dbReference type="RefSeq" id="WP_168043354.1">
    <property type="nucleotide sequence ID" value="NZ_JAAEDK010000024.1"/>
</dbReference>
<dbReference type="PANTHER" id="PTHR43199:SF1">
    <property type="entry name" value="GLUTATHIONE HYDROLASE PROENZYME"/>
    <property type="match status" value="1"/>
</dbReference>
<evidence type="ECO:0000313" key="6">
    <source>
        <dbReference type="EMBL" id="MBR0660002.1"/>
    </source>
</evidence>
<reference evidence="7 8" key="2">
    <citation type="submission" date="2020-02" db="EMBL/GenBank/DDBJ databases">
        <authorList>
            <person name="Sun Q."/>
            <person name="Inoue M."/>
        </authorList>
    </citation>
    <scope>NUCLEOTIDE SEQUENCE [LARGE SCALE GENOMIC DNA]</scope>
    <source>
        <strain evidence="7 8">KCTC 22478</strain>
    </source>
</reference>
<keyword evidence="2" id="KW-0808">Transferase</keyword>
<dbReference type="InterPro" id="IPR051792">
    <property type="entry name" value="GGT_bact"/>
</dbReference>
<dbReference type="AlphaFoldDB" id="A0A9X9WI42"/>
<comment type="similarity">
    <text evidence="1">Belongs to the gamma-glutamyltransferase family.</text>
</comment>
<sequence>MRILLLAAVLVAALPAVAAEPPARATRQMVVAAHPLAAEAGLTMLRHGGTAADAAVAAQMVLSVVEPHASGLGGGAVALHWDAAGRRLTHLDGIAAAPARVTDTLVRDLDGGTLGVATVARSGRAVAVPGAVALAGELHARHGRLPWAELMEPAIAAATQGFPVPPYLREVVRQRAAALRQRPALRALVLDDAGEPPPAGAVLRNPAQAEALRLLARLGPAAIHGGPLGAALLESAVVPPVPSLMTAEDLLAYRVRERDPVCATAFARRICSSSPPASGGVGVLQTVIVAERLGIAREAPESAAAAHLFLEASRLATADRRRWLGDPDFVAVPAEGLVDAGYLADRAALVAPDRSLARAAPGDPPRRRGALPPEAAPLQEAATTHLSVIDSAGNAVAMTTTNNLNFGADLVAAGFVLNNGMTNFATAPGTPEAPAQNRMQGGKRPATTMAPAIVFGPDGAPEIVLGAGGGARIIDAVAMAVIEMLAWNRSPGEAVARPRIGAQTGTQEVEEGTPAVALVPALQALGHEVRPATMNTGLQVLRRDARGLEGAADPRRDGAARGD</sequence>
<reference evidence="6" key="3">
    <citation type="journal article" date="2021" name="Syst. Appl. Microbiol.">
        <title>Roseomonas hellenica sp. nov., isolated from roots of wild-growing Alkanna tinctoria.</title>
        <authorList>
            <person name="Rat A."/>
            <person name="Naranjo H.D."/>
            <person name="Lebbe L."/>
            <person name="Cnockaert M."/>
            <person name="Krigas N."/>
            <person name="Grigoriadou K."/>
            <person name="Maloupa E."/>
            <person name="Willems A."/>
        </authorList>
    </citation>
    <scope>NUCLEOTIDE SEQUENCE</scope>
    <source>
        <strain evidence="6">LMG 31161</strain>
    </source>
</reference>
<keyword evidence="3" id="KW-0378">Hydrolase</keyword>
<dbReference type="InterPro" id="IPR043137">
    <property type="entry name" value="GGT_ssub_C"/>
</dbReference>
<evidence type="ECO:0000256" key="1">
    <source>
        <dbReference type="ARBA" id="ARBA00009381"/>
    </source>
</evidence>
<dbReference type="EMBL" id="JAAEDK010000024">
    <property type="protein sequence ID" value="MBR0660002.1"/>
    <property type="molecule type" value="Genomic_DNA"/>
</dbReference>